<evidence type="ECO:0000256" key="1">
    <source>
        <dbReference type="SAM" id="SignalP"/>
    </source>
</evidence>
<dbReference type="InterPro" id="IPR011990">
    <property type="entry name" value="TPR-like_helical_dom_sf"/>
</dbReference>
<keyword evidence="1" id="KW-0732">Signal</keyword>
<dbReference type="Gene3D" id="1.25.40.10">
    <property type="entry name" value="Tetratricopeptide repeat domain"/>
    <property type="match status" value="1"/>
</dbReference>
<organism evidence="2 3">
    <name type="scientific">Robiginitalea myxolifaciens</name>
    <dbReference type="NCBI Taxonomy" id="400055"/>
    <lineage>
        <taxon>Bacteria</taxon>
        <taxon>Pseudomonadati</taxon>
        <taxon>Bacteroidota</taxon>
        <taxon>Flavobacteriia</taxon>
        <taxon>Flavobacteriales</taxon>
        <taxon>Flavobacteriaceae</taxon>
        <taxon>Robiginitalea</taxon>
    </lineage>
</organism>
<evidence type="ECO:0000313" key="3">
    <source>
        <dbReference type="Proteomes" id="UP000199534"/>
    </source>
</evidence>
<dbReference type="RefSeq" id="WP_092982360.1">
    <property type="nucleotide sequence ID" value="NZ_FOYQ01000002.1"/>
</dbReference>
<feature type="chain" id="PRO_5011601753" evidence="1">
    <location>
        <begin position="23"/>
        <end position="555"/>
    </location>
</feature>
<sequence>MKTAVLTCICLLFCLSPVSLKAQTEEEHPALELSAEAWQEDLASLQKTIHTNFPFLLKKISPEEFDAAVSELHDKIPSMQPHEIMVGLARIVASIKYGHTQLAYWEQKVPYHQLPIILYEYEDGIFIQGVHQDNASLAGARVVAVEGVPIMKVKQQMLPVIPAENEQFAKGYGIHYMTFPEFLHAQGVIPELKMSIDLTVEQEGKTFDVSLEAVKAQRFPRQYGMVQPGTDWVDARDTTQTPLYLKNLEKIYFYEYLEEEKVVYVRHSQIQDDPSQNIPQFYAELFDFIENNDVEKLIIDVRLNGGGNNYKNKPIITGLIKSEKINQPGKLMVIIGRRTFSACQNLVNEMDNYTNAIFVGEGTGENINFYGDTRPVELSNSGMKAYLSFAWWQDKPQWENDDALYPQIEAVQTFEDYRTNNDPALEAALKFKDTTYIANPMEYLTGLFMEGKMAEVRSEAARMVRDPNYAYYDFMTAFDTAGNQLLAGGQVMEAGFVIDMTLEMYPEAPELWLTKAGILMKQEKGEEAATWLKKLLESEASSDLKAKAQALLDSQ</sequence>
<dbReference type="STRING" id="400055.SAMN04490243_1897"/>
<evidence type="ECO:0000313" key="2">
    <source>
        <dbReference type="EMBL" id="SFR47216.1"/>
    </source>
</evidence>
<keyword evidence="3" id="KW-1185">Reference proteome</keyword>
<dbReference type="Gene3D" id="3.90.226.10">
    <property type="entry name" value="2-enoyl-CoA Hydratase, Chain A, domain 1"/>
    <property type="match status" value="1"/>
</dbReference>
<dbReference type="Proteomes" id="UP000199534">
    <property type="component" value="Unassembled WGS sequence"/>
</dbReference>
<proteinExistence type="predicted"/>
<dbReference type="GO" id="GO:0006508">
    <property type="term" value="P:proteolysis"/>
    <property type="evidence" value="ECO:0007669"/>
    <property type="project" value="InterPro"/>
</dbReference>
<name>A0A1I6GYG5_9FLAO</name>
<accession>A0A1I6GYG5</accession>
<dbReference type="SUPFAM" id="SSF48452">
    <property type="entry name" value="TPR-like"/>
    <property type="match status" value="1"/>
</dbReference>
<dbReference type="EMBL" id="FOYQ01000002">
    <property type="protein sequence ID" value="SFR47216.1"/>
    <property type="molecule type" value="Genomic_DNA"/>
</dbReference>
<dbReference type="InterPro" id="IPR029045">
    <property type="entry name" value="ClpP/crotonase-like_dom_sf"/>
</dbReference>
<reference evidence="2 3" key="1">
    <citation type="submission" date="2016-10" db="EMBL/GenBank/DDBJ databases">
        <authorList>
            <person name="de Groot N.N."/>
        </authorList>
    </citation>
    <scope>NUCLEOTIDE SEQUENCE [LARGE SCALE GENOMIC DNA]</scope>
    <source>
        <strain evidence="2 3">DSM 21019</strain>
    </source>
</reference>
<dbReference type="OrthoDB" id="5480566at2"/>
<gene>
    <name evidence="2" type="ORF">SAMN04490243_1897</name>
</gene>
<dbReference type="GO" id="GO:0008236">
    <property type="term" value="F:serine-type peptidase activity"/>
    <property type="evidence" value="ECO:0007669"/>
    <property type="project" value="InterPro"/>
</dbReference>
<protein>
    <submittedName>
        <fullName evidence="2">Peptidase family S41</fullName>
    </submittedName>
</protein>
<dbReference type="AlphaFoldDB" id="A0A1I6GYG5"/>
<feature type="signal peptide" evidence="1">
    <location>
        <begin position="1"/>
        <end position="22"/>
    </location>
</feature>
<dbReference type="SUPFAM" id="SSF52096">
    <property type="entry name" value="ClpP/crotonase"/>
    <property type="match status" value="1"/>
</dbReference>